<feature type="compositionally biased region" description="Low complexity" evidence="1">
    <location>
        <begin position="113"/>
        <end position="129"/>
    </location>
</feature>
<comment type="caution">
    <text evidence="3">The sequence shown here is derived from an EMBL/GenBank/DDBJ whole genome shotgun (WGS) entry which is preliminary data.</text>
</comment>
<dbReference type="EMBL" id="LZYO01000127">
    <property type="protein sequence ID" value="ODH30184.1"/>
    <property type="molecule type" value="Genomic_DNA"/>
</dbReference>
<evidence type="ECO:0008006" key="5">
    <source>
        <dbReference type="Google" id="ProtNLM"/>
    </source>
</evidence>
<organism evidence="3 4">
    <name type="scientific">Paracoccidioides brasiliensis</name>
    <dbReference type="NCBI Taxonomy" id="121759"/>
    <lineage>
        <taxon>Eukaryota</taxon>
        <taxon>Fungi</taxon>
        <taxon>Dikarya</taxon>
        <taxon>Ascomycota</taxon>
        <taxon>Pezizomycotina</taxon>
        <taxon>Eurotiomycetes</taxon>
        <taxon>Eurotiomycetidae</taxon>
        <taxon>Onygenales</taxon>
        <taxon>Ajellomycetaceae</taxon>
        <taxon>Paracoccidioides</taxon>
    </lineage>
</organism>
<dbReference type="VEuPathDB" id="FungiDB:PABG_04150"/>
<feature type="compositionally biased region" description="Polar residues" evidence="1">
    <location>
        <begin position="83"/>
        <end position="93"/>
    </location>
</feature>
<accession>A0A1D2JFN5</accession>
<name>A0A1D2JFN5_PARBR</name>
<proteinExistence type="predicted"/>
<dbReference type="Proteomes" id="UP000242814">
    <property type="component" value="Unassembled WGS sequence"/>
</dbReference>
<evidence type="ECO:0000313" key="4">
    <source>
        <dbReference type="Proteomes" id="UP000242814"/>
    </source>
</evidence>
<feature type="region of interest" description="Disordered" evidence="1">
    <location>
        <begin position="83"/>
        <end position="130"/>
    </location>
</feature>
<feature type="chain" id="PRO_5008902429" description="GPI-anchored cell wall protein" evidence="2">
    <location>
        <begin position="22"/>
        <end position="156"/>
    </location>
</feature>
<keyword evidence="2" id="KW-0732">Signal</keyword>
<feature type="compositionally biased region" description="Low complexity" evidence="1">
    <location>
        <begin position="94"/>
        <end position="105"/>
    </location>
</feature>
<sequence length="156" mass="15561">MLAAKSIFVVVLFALFNVVFAIPPGCLISAVNTQKDPADLKTVCANKNVQMEILRLCPDNQVKEALNSFSTSCAEAGHKVSLIDTSSKPTGSQSTSAPTGITSSGSGSGSLDGKGSSTTSGGSGAAPTGSGAGYVRKADSIAVTAIVAFVGFVSAL</sequence>
<evidence type="ECO:0000256" key="1">
    <source>
        <dbReference type="SAM" id="MobiDB-lite"/>
    </source>
</evidence>
<evidence type="ECO:0000313" key="3">
    <source>
        <dbReference type="EMBL" id="ODH30184.1"/>
    </source>
</evidence>
<gene>
    <name evidence="3" type="ORF">ACO22_03634</name>
</gene>
<evidence type="ECO:0000256" key="2">
    <source>
        <dbReference type="SAM" id="SignalP"/>
    </source>
</evidence>
<protein>
    <recommendedName>
        <fullName evidence="5">GPI-anchored cell wall protein</fullName>
    </recommendedName>
</protein>
<dbReference type="VEuPathDB" id="FungiDB:PADG_04509"/>
<feature type="signal peptide" evidence="2">
    <location>
        <begin position="1"/>
        <end position="21"/>
    </location>
</feature>
<reference evidence="3 4" key="1">
    <citation type="submission" date="2016-06" db="EMBL/GenBank/DDBJ databases">
        <authorList>
            <person name="Kjaerup R.B."/>
            <person name="Dalgaard T.S."/>
            <person name="Juul-Madsen H.R."/>
        </authorList>
    </citation>
    <scope>NUCLEOTIDE SEQUENCE [LARGE SCALE GENOMIC DNA]</scope>
    <source>
        <strain evidence="3 4">Pb300</strain>
    </source>
</reference>
<dbReference type="AlphaFoldDB" id="A0A1D2JFN5"/>